<evidence type="ECO:0000256" key="6">
    <source>
        <dbReference type="ARBA" id="ARBA00023242"/>
    </source>
</evidence>
<dbReference type="PANTHER" id="PTHR20383">
    <property type="entry name" value="RNA POLYMERASE II SUBUNIT A C-TERMINAL DOMAIN PHOSPHATASE"/>
    <property type="match status" value="1"/>
</dbReference>
<dbReference type="Pfam" id="PF04722">
    <property type="entry name" value="Ssu72"/>
    <property type="match status" value="1"/>
</dbReference>
<keyword evidence="10" id="KW-1185">Reference proteome</keyword>
<protein>
    <recommendedName>
        <fullName evidence="9">RNA polymerase II subunit A C-terminal domain phosphatase SSU72</fullName>
        <shortName evidence="9">CTD phosphatase SSU72</shortName>
        <ecNumber evidence="9">3.1.3.16</ecNumber>
    </recommendedName>
</protein>
<evidence type="ECO:0000256" key="1">
    <source>
        <dbReference type="ARBA" id="ARBA00004123"/>
    </source>
</evidence>
<evidence type="ECO:0000256" key="3">
    <source>
        <dbReference type="ARBA" id="ARBA00022664"/>
    </source>
</evidence>
<organism evidence="10 11">
    <name type="scientific">Trichuris muris</name>
    <name type="common">Mouse whipworm</name>
    <dbReference type="NCBI Taxonomy" id="70415"/>
    <lineage>
        <taxon>Eukaryota</taxon>
        <taxon>Metazoa</taxon>
        <taxon>Ecdysozoa</taxon>
        <taxon>Nematoda</taxon>
        <taxon>Enoplea</taxon>
        <taxon>Dorylaimia</taxon>
        <taxon>Trichinellida</taxon>
        <taxon>Trichuridae</taxon>
        <taxon>Trichuris</taxon>
    </lineage>
</organism>
<proteinExistence type="inferred from homology"/>
<evidence type="ECO:0000256" key="2">
    <source>
        <dbReference type="ARBA" id="ARBA00008978"/>
    </source>
</evidence>
<dbReference type="FunFam" id="3.40.50.2300:FF:000039">
    <property type="entry name" value="RNA polymerase II subunit A C-terminal domain phosphatase"/>
    <property type="match status" value="1"/>
</dbReference>
<dbReference type="GO" id="GO:0008420">
    <property type="term" value="F:RNA polymerase II CTD heptapeptide repeat phosphatase activity"/>
    <property type="evidence" value="ECO:0007669"/>
    <property type="project" value="UniProtKB-ARBA"/>
</dbReference>
<dbReference type="AlphaFoldDB" id="A0A5S6QQV1"/>
<dbReference type="STRING" id="70415.A0A5S6QQV1"/>
<reference evidence="11" key="1">
    <citation type="submission" date="2019-12" db="UniProtKB">
        <authorList>
            <consortium name="WormBaseParasite"/>
        </authorList>
    </citation>
    <scope>IDENTIFICATION</scope>
</reference>
<dbReference type="FunFam" id="3.40.50.2300:FF:000066">
    <property type="entry name" value="RNA polymerase II subunit A C-terminal domain phosphatase SSU72"/>
    <property type="match status" value="1"/>
</dbReference>
<dbReference type="InterPro" id="IPR006811">
    <property type="entry name" value="RNA_pol_II_suA"/>
</dbReference>
<sequence length="225" mass="25657">MANQNSSLVGNGLSNFSVGNILSRRYTNLRGNTSSKLRFAVVCSSNMNRSMEAHSILSKKGFNVSSFGTGTKVKLPGPAANMPNMYSFSTTYAAIYNDLAAKDFNLYTQNGLLNMLERNKQIKPRPERFQECSDTFDVVICCEERVFNQAMEYMISREIKSEHLCHIINIDIQDNHEEATLGAFMMCDICRQLEICRNLNDEVEDVLSTFEEKLKREILHVPFFY</sequence>
<keyword evidence="4 9" id="KW-0378">Hydrolase</keyword>
<evidence type="ECO:0000256" key="7">
    <source>
        <dbReference type="ARBA" id="ARBA00047761"/>
    </source>
</evidence>
<dbReference type="WBParaSite" id="TMUE_2000009721.1">
    <property type="protein sequence ID" value="TMUE_2000009721.1"/>
    <property type="gene ID" value="WBGene00288253"/>
</dbReference>
<evidence type="ECO:0000256" key="9">
    <source>
        <dbReference type="RuleBase" id="RU369031"/>
    </source>
</evidence>
<comment type="similarity">
    <text evidence="2 9">Belongs to the SSU72 phosphatase family.</text>
</comment>
<keyword evidence="5 9" id="KW-0904">Protein phosphatase</keyword>
<dbReference type="GO" id="GO:0031124">
    <property type="term" value="P:mRNA 3'-end processing"/>
    <property type="evidence" value="ECO:0007669"/>
    <property type="project" value="UniProtKB-ARBA"/>
</dbReference>
<dbReference type="Gene3D" id="3.40.50.2300">
    <property type="match status" value="2"/>
</dbReference>
<comment type="catalytic activity">
    <reaction evidence="8 9">
        <text>O-phospho-L-threonyl-[protein] + H2O = L-threonyl-[protein] + phosphate</text>
        <dbReference type="Rhea" id="RHEA:47004"/>
        <dbReference type="Rhea" id="RHEA-COMP:11060"/>
        <dbReference type="Rhea" id="RHEA-COMP:11605"/>
        <dbReference type="ChEBI" id="CHEBI:15377"/>
        <dbReference type="ChEBI" id="CHEBI:30013"/>
        <dbReference type="ChEBI" id="CHEBI:43474"/>
        <dbReference type="ChEBI" id="CHEBI:61977"/>
        <dbReference type="EC" id="3.1.3.16"/>
    </reaction>
</comment>
<dbReference type="GO" id="GO:0005634">
    <property type="term" value="C:nucleus"/>
    <property type="evidence" value="ECO:0007669"/>
    <property type="project" value="UniProtKB-SubCell"/>
</dbReference>
<dbReference type="EC" id="3.1.3.16" evidence="9"/>
<evidence type="ECO:0000256" key="5">
    <source>
        <dbReference type="ARBA" id="ARBA00022912"/>
    </source>
</evidence>
<comment type="catalytic activity">
    <reaction evidence="7 9">
        <text>O-phospho-L-seryl-[protein] + H2O = L-seryl-[protein] + phosphate</text>
        <dbReference type="Rhea" id="RHEA:20629"/>
        <dbReference type="Rhea" id="RHEA-COMP:9863"/>
        <dbReference type="Rhea" id="RHEA-COMP:11604"/>
        <dbReference type="ChEBI" id="CHEBI:15377"/>
        <dbReference type="ChEBI" id="CHEBI:29999"/>
        <dbReference type="ChEBI" id="CHEBI:43474"/>
        <dbReference type="ChEBI" id="CHEBI:83421"/>
        <dbReference type="EC" id="3.1.3.16"/>
    </reaction>
</comment>
<comment type="function">
    <text evidence="9">Protein phosphatase that catalyzes the dephosphorylation of the C-terminal domain of RNA polymerase II. Plays a role in RNA processing and termination.</text>
</comment>
<keyword evidence="3 9" id="KW-0507">mRNA processing</keyword>
<evidence type="ECO:0000313" key="11">
    <source>
        <dbReference type="WBParaSite" id="TMUE_2000009721.1"/>
    </source>
</evidence>
<evidence type="ECO:0000313" key="10">
    <source>
        <dbReference type="Proteomes" id="UP000046395"/>
    </source>
</evidence>
<evidence type="ECO:0000256" key="8">
    <source>
        <dbReference type="ARBA" id="ARBA00048336"/>
    </source>
</evidence>
<evidence type="ECO:0000256" key="4">
    <source>
        <dbReference type="ARBA" id="ARBA00022801"/>
    </source>
</evidence>
<name>A0A5S6QQV1_TRIMR</name>
<comment type="subcellular location">
    <subcellularLocation>
        <location evidence="1 9">Nucleus</location>
    </subcellularLocation>
</comment>
<keyword evidence="6 9" id="KW-0539">Nucleus</keyword>
<accession>A0A5S6QQV1</accession>
<dbReference type="Proteomes" id="UP000046395">
    <property type="component" value="Unassembled WGS sequence"/>
</dbReference>